<dbReference type="PANTHER" id="PTHR35323">
    <property type="entry name" value="SAP DOMAIN-CONTAINING PROTEIN"/>
    <property type="match status" value="1"/>
</dbReference>
<evidence type="ECO:0000259" key="7">
    <source>
        <dbReference type="PROSITE" id="PS50800"/>
    </source>
</evidence>
<dbReference type="OrthoDB" id="690722at2759"/>
<feature type="zinc finger region" description="C3H1-type" evidence="4">
    <location>
        <begin position="417"/>
        <end position="444"/>
    </location>
</feature>
<feature type="compositionally biased region" description="Basic and acidic residues" evidence="5">
    <location>
        <begin position="253"/>
        <end position="274"/>
    </location>
</feature>
<feature type="compositionally biased region" description="Basic and acidic residues" evidence="5">
    <location>
        <begin position="442"/>
        <end position="455"/>
    </location>
</feature>
<comment type="caution">
    <text evidence="8">The sequence shown here is derived from an EMBL/GenBank/DDBJ whole genome shotgun (WGS) entry which is preliminary data.</text>
</comment>
<keyword evidence="2 4" id="KW-0863">Zinc-finger</keyword>
<dbReference type="SUPFAM" id="SSF90229">
    <property type="entry name" value="CCCH zinc finger"/>
    <property type="match status" value="1"/>
</dbReference>
<dbReference type="PROSITE" id="PS50800">
    <property type="entry name" value="SAP"/>
    <property type="match status" value="1"/>
</dbReference>
<organism evidence="8 9">
    <name type="scientific">Ziziphus jujuba var. spinosa</name>
    <dbReference type="NCBI Taxonomy" id="714518"/>
    <lineage>
        <taxon>Eukaryota</taxon>
        <taxon>Viridiplantae</taxon>
        <taxon>Streptophyta</taxon>
        <taxon>Embryophyta</taxon>
        <taxon>Tracheophyta</taxon>
        <taxon>Spermatophyta</taxon>
        <taxon>Magnoliopsida</taxon>
        <taxon>eudicotyledons</taxon>
        <taxon>Gunneridae</taxon>
        <taxon>Pentapetalae</taxon>
        <taxon>rosids</taxon>
        <taxon>fabids</taxon>
        <taxon>Rosales</taxon>
        <taxon>Rhamnaceae</taxon>
        <taxon>Paliureae</taxon>
        <taxon>Ziziphus</taxon>
    </lineage>
</organism>
<feature type="domain" description="SAP" evidence="7">
    <location>
        <begin position="97"/>
        <end position="131"/>
    </location>
</feature>
<dbReference type="InterPro" id="IPR041367">
    <property type="entry name" value="Znf-CCCH_4"/>
</dbReference>
<protein>
    <recommendedName>
        <fullName evidence="10">Zinc finger CCCH domain-containing protein 62-like</fullName>
    </recommendedName>
</protein>
<evidence type="ECO:0000256" key="3">
    <source>
        <dbReference type="ARBA" id="ARBA00022833"/>
    </source>
</evidence>
<dbReference type="InterPro" id="IPR036361">
    <property type="entry name" value="SAP_dom_sf"/>
</dbReference>
<feature type="region of interest" description="Disordered" evidence="5">
    <location>
        <begin position="14"/>
        <end position="37"/>
    </location>
</feature>
<evidence type="ECO:0000313" key="8">
    <source>
        <dbReference type="EMBL" id="KAH7547045.1"/>
    </source>
</evidence>
<dbReference type="SUPFAM" id="SSF68906">
    <property type="entry name" value="SAP domain"/>
    <property type="match status" value="1"/>
</dbReference>
<evidence type="ECO:0000256" key="4">
    <source>
        <dbReference type="PROSITE-ProRule" id="PRU00723"/>
    </source>
</evidence>
<dbReference type="Gene3D" id="1.10.720.30">
    <property type="entry name" value="SAP domain"/>
    <property type="match status" value="1"/>
</dbReference>
<proteinExistence type="predicted"/>
<evidence type="ECO:0000259" key="6">
    <source>
        <dbReference type="PROSITE" id="PS50103"/>
    </source>
</evidence>
<dbReference type="Gene3D" id="4.10.1000.10">
    <property type="entry name" value="Zinc finger, CCCH-type"/>
    <property type="match status" value="1"/>
</dbReference>
<feature type="compositionally biased region" description="Polar residues" evidence="5">
    <location>
        <begin position="291"/>
        <end position="309"/>
    </location>
</feature>
<evidence type="ECO:0000256" key="5">
    <source>
        <dbReference type="SAM" id="MobiDB-lite"/>
    </source>
</evidence>
<evidence type="ECO:0008006" key="10">
    <source>
        <dbReference type="Google" id="ProtNLM"/>
    </source>
</evidence>
<dbReference type="Pfam" id="PF02037">
    <property type="entry name" value="SAP"/>
    <property type="match status" value="1"/>
</dbReference>
<evidence type="ECO:0000313" key="9">
    <source>
        <dbReference type="Proteomes" id="UP000813462"/>
    </source>
</evidence>
<feature type="domain" description="C3H1-type" evidence="6">
    <location>
        <begin position="417"/>
        <end position="444"/>
    </location>
</feature>
<dbReference type="PANTHER" id="PTHR35323:SF5">
    <property type="entry name" value="ZINC FINGER CCCH DOMAIN-CONTAINING PROTEIN 62"/>
    <property type="match status" value="1"/>
</dbReference>
<dbReference type="GO" id="GO:0008270">
    <property type="term" value="F:zinc ion binding"/>
    <property type="evidence" value="ECO:0007669"/>
    <property type="project" value="UniProtKB-KW"/>
</dbReference>
<dbReference type="Pfam" id="PF24766">
    <property type="entry name" value="DUF7699"/>
    <property type="match status" value="1"/>
</dbReference>
<name>A0A978W511_ZIZJJ</name>
<dbReference type="Pfam" id="PF18044">
    <property type="entry name" value="zf-CCCH_4"/>
    <property type="match status" value="1"/>
</dbReference>
<dbReference type="EMBL" id="JAEACU010000001">
    <property type="protein sequence ID" value="KAH7547045.1"/>
    <property type="molecule type" value="Genomic_DNA"/>
</dbReference>
<feature type="region of interest" description="Disordered" evidence="5">
    <location>
        <begin position="253"/>
        <end position="333"/>
    </location>
</feature>
<feature type="region of interest" description="Disordered" evidence="5">
    <location>
        <begin position="442"/>
        <end position="467"/>
    </location>
</feature>
<dbReference type="PROSITE" id="PS50103">
    <property type="entry name" value="ZF_C3H1"/>
    <property type="match status" value="1"/>
</dbReference>
<keyword evidence="1 4" id="KW-0479">Metal-binding</keyword>
<sequence>MAVYELSNCYQMDLEEEDSFGSEDGYSSEDSENDRDYNIVEETLGRFSNLSVKKKSETRFVSDPIDSDPREIVVPELDKSDEKIFELVQKIIGDGQLEKLKVEQCKVYLRKNGLRLTGNKETLIQRIKEHFEILNGGGEKKYPRSSFVLNCKGDACTGDVVMFEQNVYEMFNLASRSASGPPCGTRIVAGRIVKESYGAAKQQHTFTIEVLWSKGEKPLPPLHPLLIKGRNLYRLKTVRQRWDNEGKRHEILMEKHQRGSLARSDREARIEEKEKKKRLKADRMSRKESTKNQSNCNSTLAPKSSSQPKRSGLSVNPGMPYFHTQRSSGAYANSKVPAEKVVKPINQASEEMVEYRTLPDWERIYTEIQDVKHMSKDPLAGSRRMFHLNDNQGSVNTLSHRQPLTTMNGFRPIRQHSMQQQLCRYYAKGRCYYGDNCKFSHGTREEHGQRTEQRLPLHHTGSNNTRI</sequence>
<evidence type="ECO:0000256" key="1">
    <source>
        <dbReference type="ARBA" id="ARBA00022723"/>
    </source>
</evidence>
<reference evidence="8" key="1">
    <citation type="journal article" date="2021" name="Front. Plant Sci.">
        <title>Chromosome-Scale Genome Assembly for Chinese Sour Jujube and Insights Into Its Genome Evolution and Domestication Signature.</title>
        <authorList>
            <person name="Shen L.-Y."/>
            <person name="Luo H."/>
            <person name="Wang X.-L."/>
            <person name="Wang X.-M."/>
            <person name="Qiu X.-J."/>
            <person name="Liu H."/>
            <person name="Zhou S.-S."/>
            <person name="Jia K.-H."/>
            <person name="Nie S."/>
            <person name="Bao Y.-T."/>
            <person name="Zhang R.-G."/>
            <person name="Yun Q.-Z."/>
            <person name="Chai Y.-H."/>
            <person name="Lu J.-Y."/>
            <person name="Li Y."/>
            <person name="Zhao S.-W."/>
            <person name="Mao J.-F."/>
            <person name="Jia S.-G."/>
            <person name="Mao Y.-M."/>
        </authorList>
    </citation>
    <scope>NUCLEOTIDE SEQUENCE</scope>
    <source>
        <strain evidence="8">AT0</strain>
        <tissue evidence="8">Leaf</tissue>
    </source>
</reference>
<keyword evidence="3 4" id="KW-0862">Zinc</keyword>
<accession>A0A978W511</accession>
<dbReference type="Proteomes" id="UP000813462">
    <property type="component" value="Unassembled WGS sequence"/>
</dbReference>
<dbReference type="InterPro" id="IPR003034">
    <property type="entry name" value="SAP_dom"/>
</dbReference>
<dbReference type="SMART" id="SM00356">
    <property type="entry name" value="ZnF_C3H1"/>
    <property type="match status" value="1"/>
</dbReference>
<gene>
    <name evidence="8" type="ORF">FEM48_Zijuj01G0265500</name>
</gene>
<dbReference type="SMART" id="SM00513">
    <property type="entry name" value="SAP"/>
    <property type="match status" value="1"/>
</dbReference>
<dbReference type="InterPro" id="IPR056116">
    <property type="entry name" value="DUF7699"/>
</dbReference>
<dbReference type="InterPro" id="IPR036855">
    <property type="entry name" value="Znf_CCCH_sf"/>
</dbReference>
<feature type="compositionally biased region" description="Basic and acidic residues" evidence="5">
    <location>
        <begin position="281"/>
        <end position="290"/>
    </location>
</feature>
<dbReference type="AlphaFoldDB" id="A0A978W511"/>
<dbReference type="InterPro" id="IPR000571">
    <property type="entry name" value="Znf_CCCH"/>
</dbReference>
<evidence type="ECO:0000256" key="2">
    <source>
        <dbReference type="ARBA" id="ARBA00022771"/>
    </source>
</evidence>
<feature type="compositionally biased region" description="Acidic residues" evidence="5">
    <location>
        <begin position="14"/>
        <end position="33"/>
    </location>
</feature>